<feature type="transmembrane region" description="Helical" evidence="5">
    <location>
        <begin position="420"/>
        <end position="436"/>
    </location>
</feature>
<dbReference type="PANTHER" id="PTHR47547:SF1">
    <property type="entry name" value="ASPARTATE-PROTON SYMPORTER"/>
    <property type="match status" value="1"/>
</dbReference>
<dbReference type="AlphaFoldDB" id="A0A2U9IQV5"/>
<dbReference type="PANTHER" id="PTHR47547">
    <property type="match status" value="1"/>
</dbReference>
<dbReference type="EMBL" id="CP029287">
    <property type="protein sequence ID" value="AWR98429.1"/>
    <property type="molecule type" value="Genomic_DNA"/>
</dbReference>
<feature type="transmembrane region" description="Helical" evidence="5">
    <location>
        <begin position="206"/>
        <end position="228"/>
    </location>
</feature>
<protein>
    <recommendedName>
        <fullName evidence="8">Amino acid permease</fullName>
    </recommendedName>
</protein>
<feature type="transmembrane region" description="Helical" evidence="5">
    <location>
        <begin position="282"/>
        <end position="300"/>
    </location>
</feature>
<accession>A0A2U9IQV5</accession>
<evidence type="ECO:0000256" key="4">
    <source>
        <dbReference type="ARBA" id="ARBA00023136"/>
    </source>
</evidence>
<feature type="transmembrane region" description="Helical" evidence="5">
    <location>
        <begin position="371"/>
        <end position="391"/>
    </location>
</feature>
<feature type="transmembrane region" description="Helical" evidence="5">
    <location>
        <begin position="98"/>
        <end position="117"/>
    </location>
</feature>
<dbReference type="GO" id="GO:0016020">
    <property type="term" value="C:membrane"/>
    <property type="evidence" value="ECO:0007669"/>
    <property type="project" value="UniProtKB-SubCell"/>
</dbReference>
<dbReference type="InterPro" id="IPR052962">
    <property type="entry name" value="AA_Transporter_AGT"/>
</dbReference>
<evidence type="ECO:0000256" key="1">
    <source>
        <dbReference type="ARBA" id="ARBA00004141"/>
    </source>
</evidence>
<feature type="transmembrane region" description="Helical" evidence="5">
    <location>
        <begin position="21"/>
        <end position="46"/>
    </location>
</feature>
<feature type="transmembrane region" description="Helical" evidence="5">
    <location>
        <begin position="467"/>
        <end position="484"/>
    </location>
</feature>
<evidence type="ECO:0000256" key="3">
    <source>
        <dbReference type="ARBA" id="ARBA00022989"/>
    </source>
</evidence>
<dbReference type="PIRSF" id="PIRSF006060">
    <property type="entry name" value="AA_transporter"/>
    <property type="match status" value="1"/>
</dbReference>
<keyword evidence="3 5" id="KW-1133">Transmembrane helix</keyword>
<sequence length="491" mass="51629">MTSLNRDLNSKLVVDNPNFKKVVGLPSMVAFSLGNIIGSGILILPAVTASMGGGLTPLIWLLGGVMLLPVVVVYSILAKMYPVVGSKVRFVNATHGRVLASSVGWLYLIGTLLVIPVEAEASLQYLGYIFPSLWNTGPTPFGYLVEISIVVAIYLLVFNGIKSLSFGVNTITYAKLGILAIYAISVGVLSFHVSNFSLPITGPANSFFEAVALTMFAYGGFRSAMVYAGESRTKNEAGRAVLLAFVISMAMYAIIPAVFIASLSPGILSHGWSGLATMKAPLAQSAVIAGVPALGALFILDGIISPSGASLIGAGDVSRYAYSLAKIRALPKVAGKVSEKRGIPILPTILALVASVGMLFFSPTFSESVKYLVAAHVLAYASGPASLFVLSELKSNKLLSVIAFALTALLYTWVGFPATLLGVAVTGFSILAMGLFNRPVKPAIWYLGFSLTMAGISLLSIDVEIPLALITSVLFLYIAKRTAAGQDELEI</sequence>
<name>A0A2U9IQV5_9CREN</name>
<dbReference type="Proteomes" id="UP000247586">
    <property type="component" value="Chromosome"/>
</dbReference>
<keyword evidence="7" id="KW-1185">Reference proteome</keyword>
<proteinExistence type="predicted"/>
<keyword evidence="4 5" id="KW-0472">Membrane</keyword>
<feature type="transmembrane region" description="Helical" evidence="5">
    <location>
        <begin position="240"/>
        <end position="262"/>
    </location>
</feature>
<comment type="subcellular location">
    <subcellularLocation>
        <location evidence="1">Membrane</location>
        <topology evidence="1">Multi-pass membrane protein</topology>
    </subcellularLocation>
</comment>
<dbReference type="GO" id="GO:0022857">
    <property type="term" value="F:transmembrane transporter activity"/>
    <property type="evidence" value="ECO:0007669"/>
    <property type="project" value="InterPro"/>
</dbReference>
<evidence type="ECO:0000256" key="2">
    <source>
        <dbReference type="ARBA" id="ARBA00022692"/>
    </source>
</evidence>
<evidence type="ECO:0000313" key="6">
    <source>
        <dbReference type="EMBL" id="AWR98429.1"/>
    </source>
</evidence>
<evidence type="ECO:0008006" key="8">
    <source>
        <dbReference type="Google" id="ProtNLM"/>
    </source>
</evidence>
<evidence type="ECO:0000313" key="7">
    <source>
        <dbReference type="Proteomes" id="UP000247586"/>
    </source>
</evidence>
<dbReference type="InterPro" id="IPR002293">
    <property type="entry name" value="AA/rel_permease1"/>
</dbReference>
<reference evidence="6" key="1">
    <citation type="submission" date="2018-05" db="EMBL/GenBank/DDBJ databases">
        <title>Complete Genome Sequences of Extremely Thermoacidophilic, Metal-Mobilizing Type-Strain Members of the Archaeal Family Sulfolobaceae: Acidianus brierleyi DSM-1651T, Acidianus sulfidivorans DSM-18786T, Metallosphaera hakonensis DSM-7519T, and Metallosphaera prunae DSM-10039T.</title>
        <authorList>
            <person name="Counts J.A."/>
            <person name="Kelly R.M."/>
        </authorList>
    </citation>
    <scope>NUCLEOTIDE SEQUENCE [LARGE SCALE GENOMIC DNA]</scope>
    <source>
        <strain evidence="6">HO1-1</strain>
    </source>
</reference>
<evidence type="ECO:0000256" key="5">
    <source>
        <dbReference type="SAM" id="Phobius"/>
    </source>
</evidence>
<gene>
    <name evidence="6" type="ORF">DFR87_00440</name>
</gene>
<dbReference type="STRING" id="1293036.GCA_001315825_01777"/>
<feature type="transmembrane region" description="Helical" evidence="5">
    <location>
        <begin position="173"/>
        <end position="194"/>
    </location>
</feature>
<feature type="transmembrane region" description="Helical" evidence="5">
    <location>
        <begin position="141"/>
        <end position="161"/>
    </location>
</feature>
<organism evidence="6 7">
    <name type="scientific">Metallosphaera hakonensis JCM 8857 = DSM 7519</name>
    <dbReference type="NCBI Taxonomy" id="1293036"/>
    <lineage>
        <taxon>Archaea</taxon>
        <taxon>Thermoproteota</taxon>
        <taxon>Thermoprotei</taxon>
        <taxon>Sulfolobales</taxon>
        <taxon>Sulfolobaceae</taxon>
        <taxon>Metallosphaera</taxon>
    </lineage>
</organism>
<dbReference type="Pfam" id="PF13520">
    <property type="entry name" value="AA_permease_2"/>
    <property type="match status" value="1"/>
</dbReference>
<dbReference type="Gene3D" id="1.20.1740.10">
    <property type="entry name" value="Amino acid/polyamine transporter I"/>
    <property type="match status" value="1"/>
</dbReference>
<dbReference type="KEGG" id="mhk:DFR87_00440"/>
<keyword evidence="2 5" id="KW-0812">Transmembrane</keyword>
<feature type="transmembrane region" description="Helical" evidence="5">
    <location>
        <begin position="345"/>
        <end position="365"/>
    </location>
</feature>
<feature type="transmembrane region" description="Helical" evidence="5">
    <location>
        <begin position="58"/>
        <end position="77"/>
    </location>
</feature>